<gene>
    <name evidence="1" type="ORF">S06H3_38209</name>
</gene>
<protein>
    <recommendedName>
        <fullName evidence="2">Antitoxin</fullName>
    </recommendedName>
</protein>
<dbReference type="Gene3D" id="1.10.10.10">
    <property type="entry name" value="Winged helix-like DNA-binding domain superfamily/Winged helix DNA-binding domain"/>
    <property type="match status" value="1"/>
</dbReference>
<accession>X1NRX8</accession>
<dbReference type="Pfam" id="PF04255">
    <property type="entry name" value="DUF433"/>
    <property type="match status" value="1"/>
</dbReference>
<evidence type="ECO:0000313" key="1">
    <source>
        <dbReference type="EMBL" id="GAI29530.1"/>
    </source>
</evidence>
<dbReference type="InterPro" id="IPR009057">
    <property type="entry name" value="Homeodomain-like_sf"/>
</dbReference>
<reference evidence="1" key="1">
    <citation type="journal article" date="2014" name="Front. Microbiol.">
        <title>High frequency of phylogenetically diverse reductive dehalogenase-homologous genes in deep subseafloor sedimentary metagenomes.</title>
        <authorList>
            <person name="Kawai M."/>
            <person name="Futagami T."/>
            <person name="Toyoda A."/>
            <person name="Takaki Y."/>
            <person name="Nishi S."/>
            <person name="Hori S."/>
            <person name="Arai W."/>
            <person name="Tsubouchi T."/>
            <person name="Morono Y."/>
            <person name="Uchiyama I."/>
            <person name="Ito T."/>
            <person name="Fujiyama A."/>
            <person name="Inagaki F."/>
            <person name="Takami H."/>
        </authorList>
    </citation>
    <scope>NUCLEOTIDE SEQUENCE</scope>
    <source>
        <strain evidence="1">Expedition CK06-06</strain>
    </source>
</reference>
<sequence>MVKIADRIIIDPEICFGKPVIAGTRIPVHMVLELLGEGLTPQEIIEKCYSHLREEDILACIRYANSLVKNEEIYVV</sequence>
<dbReference type="SUPFAM" id="SSF46689">
    <property type="entry name" value="Homeodomain-like"/>
    <property type="match status" value="1"/>
</dbReference>
<dbReference type="PANTHER" id="PTHR34849">
    <property type="entry name" value="SSL5025 PROTEIN"/>
    <property type="match status" value="1"/>
</dbReference>
<evidence type="ECO:0008006" key="2">
    <source>
        <dbReference type="Google" id="ProtNLM"/>
    </source>
</evidence>
<organism evidence="1">
    <name type="scientific">marine sediment metagenome</name>
    <dbReference type="NCBI Taxonomy" id="412755"/>
    <lineage>
        <taxon>unclassified sequences</taxon>
        <taxon>metagenomes</taxon>
        <taxon>ecological metagenomes</taxon>
    </lineage>
</organism>
<dbReference type="InterPro" id="IPR007367">
    <property type="entry name" value="DUF433"/>
</dbReference>
<dbReference type="EMBL" id="BARV01023272">
    <property type="protein sequence ID" value="GAI29530.1"/>
    <property type="molecule type" value="Genomic_DNA"/>
</dbReference>
<dbReference type="PANTHER" id="PTHR34849:SF3">
    <property type="entry name" value="SSR2962 PROTEIN"/>
    <property type="match status" value="1"/>
</dbReference>
<proteinExistence type="predicted"/>
<name>X1NRX8_9ZZZZ</name>
<dbReference type="AlphaFoldDB" id="X1NRX8"/>
<comment type="caution">
    <text evidence="1">The sequence shown here is derived from an EMBL/GenBank/DDBJ whole genome shotgun (WGS) entry which is preliminary data.</text>
</comment>
<dbReference type="InterPro" id="IPR036388">
    <property type="entry name" value="WH-like_DNA-bd_sf"/>
</dbReference>